<evidence type="ECO:0000313" key="3">
    <source>
        <dbReference type="Proteomes" id="UP001596353"/>
    </source>
</evidence>
<organism evidence="2 3">
    <name type="scientific">Sulfitobacter porphyrae</name>
    <dbReference type="NCBI Taxonomy" id="1246864"/>
    <lineage>
        <taxon>Bacteria</taxon>
        <taxon>Pseudomonadati</taxon>
        <taxon>Pseudomonadota</taxon>
        <taxon>Alphaproteobacteria</taxon>
        <taxon>Rhodobacterales</taxon>
        <taxon>Roseobacteraceae</taxon>
        <taxon>Sulfitobacter</taxon>
    </lineage>
</organism>
<feature type="domain" description="Phage head morphogenesis" evidence="1">
    <location>
        <begin position="210"/>
        <end position="332"/>
    </location>
</feature>
<dbReference type="InterPro" id="IPR006528">
    <property type="entry name" value="Phage_head_morphogenesis_dom"/>
</dbReference>
<dbReference type="Proteomes" id="UP001596353">
    <property type="component" value="Unassembled WGS sequence"/>
</dbReference>
<gene>
    <name evidence="2" type="ORF">ACFQFQ_14610</name>
</gene>
<accession>A0ABW2B415</accession>
<evidence type="ECO:0000313" key="2">
    <source>
        <dbReference type="EMBL" id="MFC6760445.1"/>
    </source>
</evidence>
<comment type="caution">
    <text evidence="2">The sequence shown here is derived from an EMBL/GenBank/DDBJ whole genome shotgun (WGS) entry which is preliminary data.</text>
</comment>
<dbReference type="Pfam" id="PF04233">
    <property type="entry name" value="Phage_Mu_F"/>
    <property type="match status" value="1"/>
</dbReference>
<evidence type="ECO:0000259" key="1">
    <source>
        <dbReference type="Pfam" id="PF04233"/>
    </source>
</evidence>
<sequence>MARPTRLTRQQQRQIRELIAKHDPLIQAAFLEVVRNAHGAVDFAELVRLVEIGDWNRIEQIMRLNQALLFPLQEAVRVTIVAGGMTVTLPRGIQGSFGFDGNHVRAQQIFAETGARLVTEIGSPGPEPIRATILQAQRERVGAETTARRLAGTLNPRTGVREGGILGLDGPRAQRSVRVREILSDPDQIADYFRGKEPRYTSTDRRYDAQVRKAIAKGRALDKATIEKIAKAHDARLLKARGKAIAENEAFTAQAEGRREAYTQLFESDKVESIDKLWQHNSAKDARPDHKALDGKRVSFNEAFEMDDGTRMQYAHDPAGGIKHSGGCRCTTTYIPQYRRLT</sequence>
<reference evidence="3" key="1">
    <citation type="journal article" date="2019" name="Int. J. Syst. Evol. Microbiol.">
        <title>The Global Catalogue of Microorganisms (GCM) 10K type strain sequencing project: providing services to taxonomists for standard genome sequencing and annotation.</title>
        <authorList>
            <consortium name="The Broad Institute Genomics Platform"/>
            <consortium name="The Broad Institute Genome Sequencing Center for Infectious Disease"/>
            <person name="Wu L."/>
            <person name="Ma J."/>
        </authorList>
    </citation>
    <scope>NUCLEOTIDE SEQUENCE [LARGE SCALE GENOMIC DNA]</scope>
    <source>
        <strain evidence="3">CCUG 66188</strain>
    </source>
</reference>
<proteinExistence type="predicted"/>
<dbReference type="EMBL" id="JBHSWG010000001">
    <property type="protein sequence ID" value="MFC6760445.1"/>
    <property type="molecule type" value="Genomic_DNA"/>
</dbReference>
<protein>
    <submittedName>
        <fullName evidence="2">Phage minor head protein</fullName>
    </submittedName>
</protein>
<name>A0ABW2B415_9RHOB</name>
<keyword evidence="3" id="KW-1185">Reference proteome</keyword>